<dbReference type="InterPro" id="IPR023696">
    <property type="entry name" value="Ureohydrolase_dom_sf"/>
</dbReference>
<accession>A0A6J4NF74</accession>
<reference evidence="1" key="1">
    <citation type="submission" date="2020-02" db="EMBL/GenBank/DDBJ databases">
        <authorList>
            <person name="Meier V. D."/>
        </authorList>
    </citation>
    <scope>NUCLEOTIDE SEQUENCE</scope>
    <source>
        <strain evidence="1">AVDCRST_MAG64</strain>
    </source>
</reference>
<evidence type="ECO:0000313" key="1">
    <source>
        <dbReference type="EMBL" id="CAA9385736.1"/>
    </source>
</evidence>
<dbReference type="Gene3D" id="3.40.800.20">
    <property type="entry name" value="Histone deacetylase domain"/>
    <property type="match status" value="1"/>
</dbReference>
<dbReference type="SUPFAM" id="SSF52768">
    <property type="entry name" value="Arginase/deacetylase"/>
    <property type="match status" value="1"/>
</dbReference>
<sequence length="146" mass="15904">MDLPWSLAAGFSGAWPKVEADDCDKRKSIPFADRPVQTIVSAKACADKANHLDPGPALLVFHSPASRLHDPSGYFRRGQVVSHPEQATRYAILRDAAEAAGHDLRGAADHGIEPLRAVHSDSHLHLFRTAWDRKGELPGIGEEILT</sequence>
<dbReference type="AlphaFoldDB" id="A0A6J4NF74"/>
<protein>
    <submittedName>
        <fullName evidence="1">Uncharacterized protein</fullName>
    </submittedName>
</protein>
<gene>
    <name evidence="1" type="ORF">AVDCRST_MAG64-903</name>
</gene>
<organism evidence="1">
    <name type="scientific">uncultured Phycisphaerae bacterium</name>
    <dbReference type="NCBI Taxonomy" id="904963"/>
    <lineage>
        <taxon>Bacteria</taxon>
        <taxon>Pseudomonadati</taxon>
        <taxon>Planctomycetota</taxon>
        <taxon>Phycisphaerae</taxon>
        <taxon>environmental samples</taxon>
    </lineage>
</organism>
<proteinExistence type="predicted"/>
<dbReference type="InterPro" id="IPR037138">
    <property type="entry name" value="His_deacetylse_dom_sf"/>
</dbReference>
<name>A0A6J4NF74_9BACT</name>
<dbReference type="EMBL" id="CADCUQ010000218">
    <property type="protein sequence ID" value="CAA9385736.1"/>
    <property type="molecule type" value="Genomic_DNA"/>
</dbReference>
<feature type="non-terminal residue" evidence="1">
    <location>
        <position position="146"/>
    </location>
</feature>